<dbReference type="AlphaFoldDB" id="A0ABD1LFL6"/>
<accession>A0ABD1LFL6</accession>
<evidence type="ECO:0000259" key="1">
    <source>
        <dbReference type="PROSITE" id="PS51910"/>
    </source>
</evidence>
<protein>
    <recommendedName>
        <fullName evidence="1">GH18 domain-containing protein</fullName>
    </recommendedName>
</protein>
<dbReference type="Pfam" id="PF00704">
    <property type="entry name" value="Glyco_hydro_18"/>
    <property type="match status" value="1"/>
</dbReference>
<dbReference type="EMBL" id="JBGMDY010000009">
    <property type="protein sequence ID" value="KAL2322113.1"/>
    <property type="molecule type" value="Genomic_DNA"/>
</dbReference>
<dbReference type="PROSITE" id="PS51910">
    <property type="entry name" value="GH18_2"/>
    <property type="match status" value="1"/>
</dbReference>
<dbReference type="PANTHER" id="PTHR11177">
    <property type="entry name" value="CHITINASE"/>
    <property type="match status" value="1"/>
</dbReference>
<dbReference type="SUPFAM" id="SSF51445">
    <property type="entry name" value="(Trans)glycosidases"/>
    <property type="match status" value="1"/>
</dbReference>
<dbReference type="Proteomes" id="UP001603857">
    <property type="component" value="Unassembled WGS sequence"/>
</dbReference>
<feature type="domain" description="GH18" evidence="1">
    <location>
        <begin position="1"/>
        <end position="136"/>
    </location>
</feature>
<name>A0ABD1LFL6_9FABA</name>
<dbReference type="InterPro" id="IPR001223">
    <property type="entry name" value="Glyco_hydro18_cat"/>
</dbReference>
<organism evidence="2 3">
    <name type="scientific">Flemingia macrophylla</name>
    <dbReference type="NCBI Taxonomy" id="520843"/>
    <lineage>
        <taxon>Eukaryota</taxon>
        <taxon>Viridiplantae</taxon>
        <taxon>Streptophyta</taxon>
        <taxon>Embryophyta</taxon>
        <taxon>Tracheophyta</taxon>
        <taxon>Spermatophyta</taxon>
        <taxon>Magnoliopsida</taxon>
        <taxon>eudicotyledons</taxon>
        <taxon>Gunneridae</taxon>
        <taxon>Pentapetalae</taxon>
        <taxon>rosids</taxon>
        <taxon>fabids</taxon>
        <taxon>Fabales</taxon>
        <taxon>Fabaceae</taxon>
        <taxon>Papilionoideae</taxon>
        <taxon>50 kb inversion clade</taxon>
        <taxon>NPAAA clade</taxon>
        <taxon>indigoferoid/millettioid clade</taxon>
        <taxon>Phaseoleae</taxon>
        <taxon>Flemingia</taxon>
    </lineage>
</organism>
<proteinExistence type="predicted"/>
<reference evidence="2 3" key="1">
    <citation type="submission" date="2024-08" db="EMBL/GenBank/DDBJ databases">
        <title>Insights into the chromosomal genome structure of Flemingia macrophylla.</title>
        <authorList>
            <person name="Ding Y."/>
            <person name="Zhao Y."/>
            <person name="Bi W."/>
            <person name="Wu M."/>
            <person name="Zhao G."/>
            <person name="Gong Y."/>
            <person name="Li W."/>
            <person name="Zhang P."/>
        </authorList>
    </citation>
    <scope>NUCLEOTIDE SEQUENCE [LARGE SCALE GENOMIC DNA]</scope>
    <source>
        <strain evidence="2">DYQJB</strain>
        <tissue evidence="2">Leaf</tissue>
    </source>
</reference>
<gene>
    <name evidence="2" type="ORF">Fmac_026492</name>
</gene>
<dbReference type="InterPro" id="IPR050314">
    <property type="entry name" value="Glycosyl_Hydrlase_18"/>
</dbReference>
<comment type="caution">
    <text evidence="2">The sequence shown here is derived from an EMBL/GenBank/DDBJ whole genome shotgun (WGS) entry which is preliminary data.</text>
</comment>
<sequence length="194" mass="21883">MSNMGSLFEKWRKAAKSEAADSSIQELIITASVQFRQGLVSTSYPVESIWNNLNWVHVMAYDYYMPQWANFTAAHVALYDPNSSVNTDRGFDDVEAFKVKVSYAREKKLLGYAVWEVSYEDNWALSSAVGIVPLIRECSFNHLLKPEGIETVLLLHSNIHSKSKAMFIVGQSTIYISSLSHGTVFNFLPSNFVI</sequence>
<dbReference type="InterPro" id="IPR017853">
    <property type="entry name" value="GH"/>
</dbReference>
<evidence type="ECO:0000313" key="2">
    <source>
        <dbReference type="EMBL" id="KAL2322113.1"/>
    </source>
</evidence>
<evidence type="ECO:0000313" key="3">
    <source>
        <dbReference type="Proteomes" id="UP001603857"/>
    </source>
</evidence>
<dbReference type="PANTHER" id="PTHR11177:SF362">
    <property type="entry name" value="CLASS V CHITINASE-LIKE"/>
    <property type="match status" value="1"/>
</dbReference>
<dbReference type="Gene3D" id="3.20.20.80">
    <property type="entry name" value="Glycosidases"/>
    <property type="match status" value="2"/>
</dbReference>
<keyword evidence="3" id="KW-1185">Reference proteome</keyword>